<evidence type="ECO:0000313" key="3">
    <source>
        <dbReference type="Proteomes" id="UP000807504"/>
    </source>
</evidence>
<protein>
    <submittedName>
        <fullName evidence="2">Uncharacterized protein</fullName>
    </submittedName>
</protein>
<accession>A0A8T0ESH1</accession>
<keyword evidence="1" id="KW-0732">Signal</keyword>
<name>A0A8T0ESH1_ARGBR</name>
<sequence>MYFLAIFLALFHVSAGILSLDANLGLLGKGSSKKSEALPRCRPIDGPIFSRNPAVAIFIRVFIGEVINSKLLLSLFDLSSSTPEEYSDFLYKYNLDLYTRQGYKEADAIAEFSTRAIRQYFDVLSVALVVRVKASTVANFLFVEGLLTTRTAERLALKYADIIKKSAKTKMTADDTSKFQIIADTFFEFILSVDINARITSPIATYYYGNAWFFYAVHRELIGIL</sequence>
<feature type="chain" id="PRO_5035874825" evidence="1">
    <location>
        <begin position="17"/>
        <end position="225"/>
    </location>
</feature>
<gene>
    <name evidence="2" type="ORF">HNY73_014254</name>
</gene>
<dbReference type="InterPro" id="IPR043070">
    <property type="entry name" value="Spidroin_repeat"/>
</dbReference>
<feature type="signal peptide" evidence="1">
    <location>
        <begin position="1"/>
        <end position="16"/>
    </location>
</feature>
<dbReference type="AlphaFoldDB" id="A0A8T0ESH1"/>
<evidence type="ECO:0000256" key="1">
    <source>
        <dbReference type="SAM" id="SignalP"/>
    </source>
</evidence>
<reference evidence="2" key="2">
    <citation type="submission" date="2020-06" db="EMBL/GenBank/DDBJ databases">
        <authorList>
            <person name="Sheffer M."/>
        </authorList>
    </citation>
    <scope>NUCLEOTIDE SEQUENCE</scope>
</reference>
<dbReference type="EMBL" id="JABXBU010002072">
    <property type="protein sequence ID" value="KAF8777386.1"/>
    <property type="molecule type" value="Genomic_DNA"/>
</dbReference>
<organism evidence="2 3">
    <name type="scientific">Argiope bruennichi</name>
    <name type="common">Wasp spider</name>
    <name type="synonym">Aranea bruennichi</name>
    <dbReference type="NCBI Taxonomy" id="94029"/>
    <lineage>
        <taxon>Eukaryota</taxon>
        <taxon>Metazoa</taxon>
        <taxon>Ecdysozoa</taxon>
        <taxon>Arthropoda</taxon>
        <taxon>Chelicerata</taxon>
        <taxon>Arachnida</taxon>
        <taxon>Araneae</taxon>
        <taxon>Araneomorphae</taxon>
        <taxon>Entelegynae</taxon>
        <taxon>Araneoidea</taxon>
        <taxon>Araneidae</taxon>
        <taxon>Argiope</taxon>
    </lineage>
</organism>
<dbReference type="Proteomes" id="UP000807504">
    <property type="component" value="Unassembled WGS sequence"/>
</dbReference>
<evidence type="ECO:0000313" key="2">
    <source>
        <dbReference type="EMBL" id="KAF8777386.1"/>
    </source>
</evidence>
<keyword evidence="3" id="KW-1185">Reference proteome</keyword>
<proteinExistence type="predicted"/>
<dbReference type="Gene3D" id="1.10.274.60">
    <property type="entry name" value="Spidroin, repetitive domain"/>
    <property type="match status" value="1"/>
</dbReference>
<comment type="caution">
    <text evidence="2">The sequence shown here is derived from an EMBL/GenBank/DDBJ whole genome shotgun (WGS) entry which is preliminary data.</text>
</comment>
<reference evidence="2" key="1">
    <citation type="journal article" date="2020" name="bioRxiv">
        <title>Chromosome-level reference genome of the European wasp spider Argiope bruennichi: a resource for studies on range expansion and evolutionary adaptation.</title>
        <authorList>
            <person name="Sheffer M.M."/>
            <person name="Hoppe A."/>
            <person name="Krehenwinkel H."/>
            <person name="Uhl G."/>
            <person name="Kuss A.W."/>
            <person name="Jensen L."/>
            <person name="Jensen C."/>
            <person name="Gillespie R.G."/>
            <person name="Hoff K.J."/>
            <person name="Prost S."/>
        </authorList>
    </citation>
    <scope>NUCLEOTIDE SEQUENCE</scope>
</reference>